<dbReference type="SUPFAM" id="SSF56784">
    <property type="entry name" value="HAD-like"/>
    <property type="match status" value="1"/>
</dbReference>
<dbReference type="InterPro" id="IPR023198">
    <property type="entry name" value="PGP-like_dom2"/>
</dbReference>
<dbReference type="NCBIfam" id="TIGR01428">
    <property type="entry name" value="HAD_type_II"/>
    <property type="match status" value="1"/>
</dbReference>
<dbReference type="Gene3D" id="3.40.50.1000">
    <property type="entry name" value="HAD superfamily/HAD-like"/>
    <property type="match status" value="1"/>
</dbReference>
<dbReference type="InterPro" id="IPR006328">
    <property type="entry name" value="2-HAD"/>
</dbReference>
<dbReference type="PANTHER" id="PTHR43316:SF3">
    <property type="entry name" value="HALOACID DEHALOGENASE, TYPE II (AFU_ORTHOLOGUE AFUA_2G07750)-RELATED"/>
    <property type="match status" value="1"/>
</dbReference>
<dbReference type="AlphaFoldDB" id="A0A679JFH6"/>
<dbReference type="SFLD" id="SFLDG01129">
    <property type="entry name" value="C1.5:_HAD__Beta-PGM__Phosphata"/>
    <property type="match status" value="1"/>
</dbReference>
<proteinExistence type="inferred from homology"/>
<dbReference type="GO" id="GO:0018784">
    <property type="term" value="F:(S)-2-haloacid dehalogenase activity"/>
    <property type="evidence" value="ECO:0007669"/>
    <property type="project" value="UniProtKB-UniRule"/>
</dbReference>
<accession>A0A679JFH6</accession>
<comment type="similarity">
    <text evidence="1 3">Belongs to the HAD-like hydrolase superfamily. S-2-haloalkanoic acid dehalogenase family.</text>
</comment>
<organism evidence="4">
    <name type="scientific">Methylobacterium bullatum</name>
    <dbReference type="NCBI Taxonomy" id="570505"/>
    <lineage>
        <taxon>Bacteria</taxon>
        <taxon>Pseudomonadati</taxon>
        <taxon>Pseudomonadota</taxon>
        <taxon>Alphaproteobacteria</taxon>
        <taxon>Hyphomicrobiales</taxon>
        <taxon>Methylobacteriaceae</taxon>
        <taxon>Methylobacterium</taxon>
    </lineage>
</organism>
<comment type="catalytic activity">
    <reaction evidence="3">
        <text>an (S)-2-haloacid + H2O = a (2R)-2-hydroxycarboxylate + a halide anion + H(+)</text>
        <dbReference type="Rhea" id="RHEA:11192"/>
        <dbReference type="ChEBI" id="CHEBI:15377"/>
        <dbReference type="ChEBI" id="CHEBI:15378"/>
        <dbReference type="ChEBI" id="CHEBI:16042"/>
        <dbReference type="ChEBI" id="CHEBI:58314"/>
        <dbReference type="ChEBI" id="CHEBI:137405"/>
        <dbReference type="EC" id="3.8.1.2"/>
    </reaction>
</comment>
<reference evidence="4" key="1">
    <citation type="submission" date="2019-12" db="EMBL/GenBank/DDBJ databases">
        <authorList>
            <person name="Cremers G."/>
        </authorList>
    </citation>
    <scope>NUCLEOTIDE SEQUENCE</scope>
    <source>
        <strain evidence="4">Mbul1</strain>
    </source>
</reference>
<keyword evidence="2 3" id="KW-0378">Hydrolase</keyword>
<sequence>MLNRPKAVAFDIIGTVFSMEPMRPALVAMGLPPLALDFLYTAGLRDMFALAATGTFAPFQSVLSGCLEELLAMHGLSATAEDKNAVLGMMKALPAHEDAKAAFEVLADAGIRVFALSNGAAATTQGLLRAADMEGLVERILSVEEVKLSKPRAEVYRHATRAAGIAPGEMAMIATHPWDLHGARMAGLMTCYVARGVPYSHALEAPDLTGETLLDVASAMAWIAPSKPDA</sequence>
<dbReference type="InterPro" id="IPR051540">
    <property type="entry name" value="S-2-haloacid_dehalogenase"/>
</dbReference>
<dbReference type="PRINTS" id="PR00413">
    <property type="entry name" value="HADHALOGNASE"/>
</dbReference>
<dbReference type="EMBL" id="LR743504">
    <property type="protein sequence ID" value="CAA2107522.1"/>
    <property type="molecule type" value="Genomic_DNA"/>
</dbReference>
<name>A0A679JFH6_9HYPH</name>
<gene>
    <name evidence="4" type="primary">hdl IVa</name>
    <name evidence="4" type="ORF">MBUL_04202</name>
</gene>
<dbReference type="InterPro" id="IPR023214">
    <property type="entry name" value="HAD_sf"/>
</dbReference>
<dbReference type="EC" id="3.8.1.2" evidence="3"/>
<protein>
    <recommendedName>
        <fullName evidence="3">(S)-2-haloacid dehalogenase</fullName>
        <ecNumber evidence="3">3.8.1.2</ecNumber>
    </recommendedName>
    <alternativeName>
        <fullName evidence="3">2-haloalkanoic acid dehalogenase</fullName>
    </alternativeName>
    <alternativeName>
        <fullName evidence="3">Halocarboxylic acid halidohydrolase</fullName>
    </alternativeName>
    <alternativeName>
        <fullName evidence="3">L-2-haloacid dehalogenase</fullName>
    </alternativeName>
</protein>
<dbReference type="InterPro" id="IPR006439">
    <property type="entry name" value="HAD-SF_hydro_IA"/>
</dbReference>
<evidence type="ECO:0000256" key="2">
    <source>
        <dbReference type="ARBA" id="ARBA00022801"/>
    </source>
</evidence>
<dbReference type="NCBIfam" id="TIGR01493">
    <property type="entry name" value="HAD-SF-IA-v2"/>
    <property type="match status" value="1"/>
</dbReference>
<dbReference type="InterPro" id="IPR036412">
    <property type="entry name" value="HAD-like_sf"/>
</dbReference>
<dbReference type="PANTHER" id="PTHR43316">
    <property type="entry name" value="HYDROLASE, HALOACID DELAHOGENASE-RELATED"/>
    <property type="match status" value="1"/>
</dbReference>
<evidence type="ECO:0000313" key="4">
    <source>
        <dbReference type="EMBL" id="CAA2107522.1"/>
    </source>
</evidence>
<evidence type="ECO:0000256" key="1">
    <source>
        <dbReference type="ARBA" id="ARBA00008106"/>
    </source>
</evidence>
<comment type="function">
    <text evidence="3">Catalyzes the hydrolytic dehalogenation of small (S)-2-haloalkanoic acids to yield the corresponding (R)-2-hydroxyalkanoic acids.</text>
</comment>
<dbReference type="Gene3D" id="1.10.150.240">
    <property type="entry name" value="Putative phosphatase, domain 2"/>
    <property type="match status" value="1"/>
</dbReference>
<dbReference type="SFLD" id="SFLDS00003">
    <property type="entry name" value="Haloacid_Dehalogenase"/>
    <property type="match status" value="1"/>
</dbReference>
<evidence type="ECO:0000256" key="3">
    <source>
        <dbReference type="RuleBase" id="RU368077"/>
    </source>
</evidence>
<dbReference type="Pfam" id="PF00702">
    <property type="entry name" value="Hydrolase"/>
    <property type="match status" value="1"/>
</dbReference>